<dbReference type="Proteomes" id="UP000007151">
    <property type="component" value="Unassembled WGS sequence"/>
</dbReference>
<evidence type="ECO:0000313" key="7">
    <source>
        <dbReference type="Proteomes" id="UP000007151"/>
    </source>
</evidence>
<evidence type="ECO:0000313" key="6">
    <source>
        <dbReference type="EMBL" id="OWR52647.1"/>
    </source>
</evidence>
<feature type="domain" description="Corticotropin-releasing factor" evidence="5">
    <location>
        <begin position="194"/>
        <end position="238"/>
    </location>
</feature>
<comment type="subcellular location">
    <subcellularLocation>
        <location evidence="1">Secreted</location>
    </subcellularLocation>
</comment>
<protein>
    <submittedName>
        <fullName evidence="6">Corticotropin-releasing factor diuretic hormone isoform DH41</fullName>
    </submittedName>
</protein>
<accession>A0A212FFZ1</accession>
<dbReference type="PROSITE" id="PS00511">
    <property type="entry name" value="CRF"/>
    <property type="match status" value="1"/>
</dbReference>
<feature type="signal peptide" evidence="4">
    <location>
        <begin position="1"/>
        <end position="17"/>
    </location>
</feature>
<feature type="domain" description="Corticotropin-releasing factor" evidence="5">
    <location>
        <begin position="84"/>
        <end position="120"/>
    </location>
</feature>
<dbReference type="AlphaFoldDB" id="A0A212FFZ1"/>
<organism evidence="6 7">
    <name type="scientific">Danaus plexippus plexippus</name>
    <dbReference type="NCBI Taxonomy" id="278856"/>
    <lineage>
        <taxon>Eukaryota</taxon>
        <taxon>Metazoa</taxon>
        <taxon>Ecdysozoa</taxon>
        <taxon>Arthropoda</taxon>
        <taxon>Hexapoda</taxon>
        <taxon>Insecta</taxon>
        <taxon>Pterygota</taxon>
        <taxon>Neoptera</taxon>
        <taxon>Endopterygota</taxon>
        <taxon>Lepidoptera</taxon>
        <taxon>Glossata</taxon>
        <taxon>Ditrysia</taxon>
        <taxon>Papilionoidea</taxon>
        <taxon>Nymphalidae</taxon>
        <taxon>Danainae</taxon>
        <taxon>Danaini</taxon>
        <taxon>Danaina</taxon>
        <taxon>Danaus</taxon>
        <taxon>Danaus</taxon>
    </lineage>
</organism>
<sequence>MWCAVWCALMMAGSVWSETVPSTNGLAQPIDWAQLDSSLPDDESVAYASPMGGRYASAPWVYLLAEVPRDTQVSGNEHMLRNRRNLYVSVNPAVELLQREAYNNYLERQAHANRDFLNCGKSERAKRRMPMLSIDLPMSLLREKLNLEKERKVHAQLAAANRNFLNNIGKRGWRTSEGMRYPDLREGRSRPKRKMPSLSINNPMEVLRQRLLLEVARKQMREANQRQAVANRVFLQNVGKRGDYRN</sequence>
<proteinExistence type="predicted"/>
<dbReference type="GO" id="GO:0005179">
    <property type="term" value="F:hormone activity"/>
    <property type="evidence" value="ECO:0007669"/>
    <property type="project" value="UniProtKB-KW"/>
</dbReference>
<dbReference type="EMBL" id="AGBW02008743">
    <property type="protein sequence ID" value="OWR52647.1"/>
    <property type="molecule type" value="Genomic_DNA"/>
</dbReference>
<evidence type="ECO:0000256" key="2">
    <source>
        <dbReference type="ARBA" id="ARBA00022525"/>
    </source>
</evidence>
<dbReference type="GO" id="GO:0005576">
    <property type="term" value="C:extracellular region"/>
    <property type="evidence" value="ECO:0007669"/>
    <property type="project" value="UniProtKB-SubCell"/>
</dbReference>
<keyword evidence="2" id="KW-0964">Secreted</keyword>
<feature type="chain" id="PRO_5012239506" evidence="4">
    <location>
        <begin position="18"/>
        <end position="246"/>
    </location>
</feature>
<comment type="caution">
    <text evidence="6">The sequence shown here is derived from an EMBL/GenBank/DDBJ whole genome shotgun (WGS) entry which is preliminary data.</text>
</comment>
<name>A0A212FFZ1_DANPL</name>
<dbReference type="InParanoid" id="A0A212FFZ1"/>
<evidence type="ECO:0000256" key="1">
    <source>
        <dbReference type="ARBA" id="ARBA00004613"/>
    </source>
</evidence>
<evidence type="ECO:0000256" key="4">
    <source>
        <dbReference type="SAM" id="SignalP"/>
    </source>
</evidence>
<keyword evidence="4" id="KW-0732">Signal</keyword>
<feature type="domain" description="Corticotropin-releasing factor" evidence="5">
    <location>
        <begin position="128"/>
        <end position="168"/>
    </location>
</feature>
<evidence type="ECO:0000256" key="3">
    <source>
        <dbReference type="ARBA" id="ARBA00022702"/>
    </source>
</evidence>
<reference evidence="6 7" key="1">
    <citation type="journal article" date="2011" name="Cell">
        <title>The monarch butterfly genome yields insights into long-distance migration.</title>
        <authorList>
            <person name="Zhan S."/>
            <person name="Merlin C."/>
            <person name="Boore J.L."/>
            <person name="Reppert S.M."/>
        </authorList>
    </citation>
    <scope>NUCLEOTIDE SEQUENCE [LARGE SCALE GENOMIC DNA]</scope>
    <source>
        <strain evidence="6">F-2</strain>
    </source>
</reference>
<dbReference type="InterPro" id="IPR000187">
    <property type="entry name" value="CRF"/>
</dbReference>
<dbReference type="KEGG" id="dpl:KGM_208665"/>
<dbReference type="SMART" id="SM00039">
    <property type="entry name" value="CRF"/>
    <property type="match status" value="3"/>
</dbReference>
<keyword evidence="3" id="KW-0372">Hormone</keyword>
<keyword evidence="7" id="KW-1185">Reference proteome</keyword>
<dbReference type="InterPro" id="IPR018446">
    <property type="entry name" value="Corticotropin-releasing_fac_CS"/>
</dbReference>
<dbReference type="eggNOG" id="ENOG502SCPI">
    <property type="taxonomic scope" value="Eukaryota"/>
</dbReference>
<gene>
    <name evidence="6" type="ORF">KGM_208665</name>
</gene>
<dbReference type="Pfam" id="PF00473">
    <property type="entry name" value="CRF"/>
    <property type="match status" value="2"/>
</dbReference>
<evidence type="ECO:0000259" key="5">
    <source>
        <dbReference type="SMART" id="SM00039"/>
    </source>
</evidence>